<protein>
    <submittedName>
        <fullName evidence="1">Uncharacterized protein</fullName>
    </submittedName>
</protein>
<comment type="caution">
    <text evidence="1">The sequence shown here is derived from an EMBL/GenBank/DDBJ whole genome shotgun (WGS) entry which is preliminary data.</text>
</comment>
<sequence length="70" mass="7999">MDDAGRYRLTLFLDDRRVMDGWWAREATGRKKFSATVGDYGRDGARITFVDTETDEELAIWPKPEASSTP</sequence>
<proteinExistence type="predicted"/>
<keyword evidence="2" id="KW-1185">Reference proteome</keyword>
<reference evidence="2" key="1">
    <citation type="journal article" date="2019" name="Int. J. Syst. Evol. Microbiol.">
        <title>The Global Catalogue of Microorganisms (GCM) 10K type strain sequencing project: providing services to taxonomists for standard genome sequencing and annotation.</title>
        <authorList>
            <consortium name="The Broad Institute Genomics Platform"/>
            <consortium name="The Broad Institute Genome Sequencing Center for Infectious Disease"/>
            <person name="Wu L."/>
            <person name="Ma J."/>
        </authorList>
    </citation>
    <scope>NUCLEOTIDE SEQUENCE [LARGE SCALE GENOMIC DNA]</scope>
    <source>
        <strain evidence="2">JCM 16578</strain>
    </source>
</reference>
<accession>A0ABP7JLB2</accession>
<organism evidence="1 2">
    <name type="scientific">Streptomyces lannensis</name>
    <dbReference type="NCBI Taxonomy" id="766498"/>
    <lineage>
        <taxon>Bacteria</taxon>
        <taxon>Bacillati</taxon>
        <taxon>Actinomycetota</taxon>
        <taxon>Actinomycetes</taxon>
        <taxon>Kitasatosporales</taxon>
        <taxon>Streptomycetaceae</taxon>
        <taxon>Streptomyces</taxon>
    </lineage>
</organism>
<dbReference type="Proteomes" id="UP001501563">
    <property type="component" value="Unassembled WGS sequence"/>
</dbReference>
<evidence type="ECO:0000313" key="1">
    <source>
        <dbReference type="EMBL" id="GAA3847707.1"/>
    </source>
</evidence>
<dbReference type="RefSeq" id="WP_331266379.1">
    <property type="nucleotide sequence ID" value="NZ_BAAAZA010000002.1"/>
</dbReference>
<gene>
    <name evidence="1" type="ORF">GCM10022207_06280</name>
</gene>
<evidence type="ECO:0000313" key="2">
    <source>
        <dbReference type="Proteomes" id="UP001501563"/>
    </source>
</evidence>
<dbReference type="EMBL" id="BAAAZA010000002">
    <property type="protein sequence ID" value="GAA3847707.1"/>
    <property type="molecule type" value="Genomic_DNA"/>
</dbReference>
<name>A0ABP7JLB2_9ACTN</name>